<feature type="compositionally biased region" description="Low complexity" evidence="3">
    <location>
        <begin position="509"/>
        <end position="529"/>
    </location>
</feature>
<feature type="region of interest" description="Disordered" evidence="3">
    <location>
        <begin position="551"/>
        <end position="601"/>
    </location>
</feature>
<evidence type="ECO:0000259" key="4">
    <source>
        <dbReference type="Pfam" id="PF17120"/>
    </source>
</evidence>
<gene>
    <name evidence="5" type="ORF">TL16_g02723</name>
</gene>
<dbReference type="GO" id="GO:0005774">
    <property type="term" value="C:vacuolar membrane"/>
    <property type="evidence" value="ECO:0007669"/>
    <property type="project" value="TreeGrafter"/>
</dbReference>
<feature type="region of interest" description="Disordered" evidence="3">
    <location>
        <begin position="922"/>
        <end position="952"/>
    </location>
</feature>
<reference evidence="6" key="1">
    <citation type="journal article" date="2023" name="Commun. Biol.">
        <title>Genome analysis of Parmales, the sister group of diatoms, reveals the evolutionary specialization of diatoms from phago-mixotrophs to photoautotrophs.</title>
        <authorList>
            <person name="Ban H."/>
            <person name="Sato S."/>
            <person name="Yoshikawa S."/>
            <person name="Yamada K."/>
            <person name="Nakamura Y."/>
            <person name="Ichinomiya M."/>
            <person name="Sato N."/>
            <person name="Blanc-Mathieu R."/>
            <person name="Endo H."/>
            <person name="Kuwata A."/>
            <person name="Ogata H."/>
        </authorList>
    </citation>
    <scope>NUCLEOTIDE SEQUENCE [LARGE SCALE GENOMIC DNA]</scope>
</reference>
<feature type="compositionally biased region" description="Polar residues" evidence="3">
    <location>
        <begin position="382"/>
        <end position="395"/>
    </location>
</feature>
<feature type="compositionally biased region" description="Polar residues" evidence="3">
    <location>
        <begin position="15"/>
        <end position="34"/>
    </location>
</feature>
<feature type="compositionally biased region" description="Polar residues" evidence="3">
    <location>
        <begin position="930"/>
        <end position="950"/>
    </location>
</feature>
<dbReference type="AlphaFoldDB" id="A0A9W6ZT29"/>
<feature type="region of interest" description="Disordered" evidence="3">
    <location>
        <begin position="478"/>
        <end position="534"/>
    </location>
</feature>
<comment type="caution">
    <text evidence="5">The sequence shown here is derived from an EMBL/GenBank/DDBJ whole genome shotgun (WGS) entry which is preliminary data.</text>
</comment>
<evidence type="ECO:0000256" key="2">
    <source>
        <dbReference type="ARBA" id="ARBA00022737"/>
    </source>
</evidence>
<keyword evidence="1" id="KW-0853">WD repeat</keyword>
<dbReference type="EMBL" id="BLQM01000068">
    <property type="protein sequence ID" value="GMH58941.1"/>
    <property type="molecule type" value="Genomic_DNA"/>
</dbReference>
<name>A0A9W6ZT29_9STRA</name>
<organism evidence="5 6">
    <name type="scientific">Triparma laevis f. inornata</name>
    <dbReference type="NCBI Taxonomy" id="1714386"/>
    <lineage>
        <taxon>Eukaryota</taxon>
        <taxon>Sar</taxon>
        <taxon>Stramenopiles</taxon>
        <taxon>Ochrophyta</taxon>
        <taxon>Bolidophyceae</taxon>
        <taxon>Parmales</taxon>
        <taxon>Triparmaceae</taxon>
        <taxon>Triparma</taxon>
    </lineage>
</organism>
<protein>
    <recommendedName>
        <fullName evidence="4">WDR59/RTC1-like RING zinc finger domain-containing protein</fullName>
    </recommendedName>
</protein>
<evidence type="ECO:0000256" key="3">
    <source>
        <dbReference type="SAM" id="MobiDB-lite"/>
    </source>
</evidence>
<accession>A0A9W6ZT29</accession>
<dbReference type="GO" id="GO:0035591">
    <property type="term" value="F:signaling adaptor activity"/>
    <property type="evidence" value="ECO:0007669"/>
    <property type="project" value="TreeGrafter"/>
</dbReference>
<feature type="compositionally biased region" description="Low complexity" evidence="3">
    <location>
        <begin position="585"/>
        <end position="595"/>
    </location>
</feature>
<proteinExistence type="predicted"/>
<dbReference type="PANTHER" id="PTHR46170">
    <property type="entry name" value="GATOR COMPLEX PROTEIN WDR59"/>
    <property type="match status" value="1"/>
</dbReference>
<evidence type="ECO:0000256" key="1">
    <source>
        <dbReference type="ARBA" id="ARBA00022574"/>
    </source>
</evidence>
<dbReference type="GO" id="GO:0035859">
    <property type="term" value="C:Seh1-associated complex"/>
    <property type="evidence" value="ECO:0007669"/>
    <property type="project" value="TreeGrafter"/>
</dbReference>
<evidence type="ECO:0000313" key="5">
    <source>
        <dbReference type="EMBL" id="GMH58941.1"/>
    </source>
</evidence>
<evidence type="ECO:0000313" key="6">
    <source>
        <dbReference type="Proteomes" id="UP001162640"/>
    </source>
</evidence>
<sequence>MITIPQPTPSFHPVSITSTSDHPSSPIITTSANGSIGILTPQPPPQPNQPTVHPFKYSHISPPTSSNTHPAKIVSLSPTVFLTTVYSSCLTTVYKLPPPPSPSPFHKVGTILHLDGLLKPLTPVSFIILTAANGATPMIYVYDIRCHSGGGPQGVRQFPSNRILSLSRQQNGNRSKWKVLGVDSKGTIYDVDCKNGKVAFCGSVDLEEGDVAQQIKQVEGFTCVLTSRGVCYRCEPSYGSKLSHSKWTLLSRHILTIQTVPSKSYVIALKERGGVVWDSLGLVVERWKGGGEGVDLCNKETTKGCQVYTLSDKGAIHVTSVPPSAQTLTIPNVSEYQSLLKPNFKVGTPGFGSVNLVDPVSNLPDIDFQLDASMHEKPNPTQPTDLTFPPTTNPGFKSPVTVETTTTTGVEDLQAAAIMTPEVSKRTPCPRLCGATFHHGLNGGGPAKGYGMEVGGLVRFNNGGIGKVWRWYQEVKTKEEEGGEEFDDGLNNEFSRKDEDFDGDEQPPENNNAEANNNNTSNNNLGNTSTPRTFNDLSECLEKYRGMEWEGKVGGADDEDDSDDDASSSSTDDDDGMYASYFKPTTATRTTSVTSDSRKNTSDINLQDEVKVTVEIVNDYDEVISGGMSGDIAEELELPSLIKVPEPEEVASICENNARVYRSFQAEEKAAVWDLLSILLTPTPSDDVDDVDVYGDIVSRIMSYYKSVGDVQILSAVLCLLRSVSKEPQEKFNGEHDRLLRAYAEILGSWGKIRNRTAICKRITPKAQEEPLGLDIGFLCSRCGNVANDKNVCSSCRDFAFRCGVCNNRVKGAFISCFGCGHGGCAEHYRAWFKEGNEECPVGCGCKCKEACWVTGGGGGAEVEVMKKVESALSFGSVNSWTANEAHGAGLGSFATGRMSNEVDPSASSLVILGPSFSGVSSSDEYDGGTPSSVSFTPGATPNDNTPSENGNERKIDLRSIAQSMQTAEGGFVGVGGIHATSPLHHSHEFFLVDIPALSERRDFVVVLLIYKSVDKAIATTALFFFAPND</sequence>
<dbReference type="InterPro" id="IPR049567">
    <property type="entry name" value="WDR59-like"/>
</dbReference>
<keyword evidence="2" id="KW-0677">Repeat</keyword>
<feature type="compositionally biased region" description="Pro residues" evidence="3">
    <location>
        <begin position="1"/>
        <end position="10"/>
    </location>
</feature>
<dbReference type="GO" id="GO:0034198">
    <property type="term" value="P:cellular response to amino acid starvation"/>
    <property type="evidence" value="ECO:0007669"/>
    <property type="project" value="TreeGrafter"/>
</dbReference>
<feature type="region of interest" description="Disordered" evidence="3">
    <location>
        <begin position="377"/>
        <end position="397"/>
    </location>
</feature>
<feature type="domain" description="WDR59/RTC1-like RING zinc finger" evidence="4">
    <location>
        <begin position="802"/>
        <end position="850"/>
    </location>
</feature>
<dbReference type="GO" id="GO:1904263">
    <property type="term" value="P:positive regulation of TORC1 signaling"/>
    <property type="evidence" value="ECO:0007669"/>
    <property type="project" value="TreeGrafter"/>
</dbReference>
<feature type="region of interest" description="Disordered" evidence="3">
    <location>
        <begin position="1"/>
        <end position="54"/>
    </location>
</feature>
<feature type="compositionally biased region" description="Acidic residues" evidence="3">
    <location>
        <begin position="481"/>
        <end position="490"/>
    </location>
</feature>
<dbReference type="PANTHER" id="PTHR46170:SF1">
    <property type="entry name" value="GATOR COMPLEX PROTEIN WDR59"/>
    <property type="match status" value="1"/>
</dbReference>
<dbReference type="Proteomes" id="UP001162640">
    <property type="component" value="Unassembled WGS sequence"/>
</dbReference>
<dbReference type="Pfam" id="PF17120">
    <property type="entry name" value="zf-RING_16"/>
    <property type="match status" value="1"/>
</dbReference>
<feature type="compositionally biased region" description="Acidic residues" evidence="3">
    <location>
        <begin position="556"/>
        <end position="576"/>
    </location>
</feature>
<dbReference type="InterPro" id="IPR049566">
    <property type="entry name" value="WDR59_RTC1-like_RING_Znf"/>
</dbReference>